<evidence type="ECO:0000313" key="4">
    <source>
        <dbReference type="Proteomes" id="UP000228948"/>
    </source>
</evidence>
<feature type="domain" description="DUF4174" evidence="2">
    <location>
        <begin position="83"/>
        <end position="183"/>
    </location>
</feature>
<evidence type="ECO:0000313" key="3">
    <source>
        <dbReference type="EMBL" id="ATX66543.1"/>
    </source>
</evidence>
<proteinExistence type="predicted"/>
<dbReference type="KEGG" id="rbg:BG454_12565"/>
<keyword evidence="4" id="KW-1185">Reference proteome</keyword>
<gene>
    <name evidence="3" type="ORF">BG454_12565</name>
</gene>
<evidence type="ECO:0000259" key="2">
    <source>
        <dbReference type="Pfam" id="PF13778"/>
    </source>
</evidence>
<name>A0A2K8KF21_9RHOB</name>
<dbReference type="Pfam" id="PF13778">
    <property type="entry name" value="DUF4174"/>
    <property type="match status" value="1"/>
</dbReference>
<keyword evidence="1" id="KW-0732">Signal</keyword>
<dbReference type="InterPro" id="IPR025232">
    <property type="entry name" value="DUF4174"/>
</dbReference>
<dbReference type="AlphaFoldDB" id="A0A2K8KF21"/>
<dbReference type="Proteomes" id="UP000228948">
    <property type="component" value="Chromosome"/>
</dbReference>
<sequence>MVFSLNLPLYAAHAGGLMKPLVTIVFSLLFPIALGATEATEAPQPETATDMAAQVETEGDTEDAVLDPDSTLLFLDAREVNVRDFIWERRIIVVMAETPDDPQFNRQLEALRERSDDFVERDAIVIFDAHPADRSALRQVLRPRAFMTAIIDKDGEVKARRPAVRSGRELMAVIDRFPTRRQEMLERRPSGR</sequence>
<reference evidence="3 4" key="1">
    <citation type="submission" date="2017-11" db="EMBL/GenBank/DDBJ databases">
        <title>Revised Sequence and Annotation of the Rhodobaca barguzinensis strain alga05 Genome.</title>
        <authorList>
            <person name="Kopejtka K."/>
            <person name="Tomasch J.M."/>
            <person name="Bunk B."/>
            <person name="Koblizek M."/>
        </authorList>
    </citation>
    <scope>NUCLEOTIDE SEQUENCE [LARGE SCALE GENOMIC DNA]</scope>
    <source>
        <strain evidence="4">alga05</strain>
    </source>
</reference>
<dbReference type="EMBL" id="CP024899">
    <property type="protein sequence ID" value="ATX66543.1"/>
    <property type="molecule type" value="Genomic_DNA"/>
</dbReference>
<accession>A0A2K8KF21</accession>
<organism evidence="3 4">
    <name type="scientific">Roseinatronobacter bogoriensis subsp. barguzinensis</name>
    <dbReference type="NCBI Taxonomy" id="441209"/>
    <lineage>
        <taxon>Bacteria</taxon>
        <taxon>Pseudomonadati</taxon>
        <taxon>Pseudomonadota</taxon>
        <taxon>Alphaproteobacteria</taxon>
        <taxon>Rhodobacterales</taxon>
        <taxon>Paracoccaceae</taxon>
        <taxon>Roseinatronobacter</taxon>
    </lineage>
</organism>
<protein>
    <submittedName>
        <fullName evidence="3">DUF4174 domain-containing protein</fullName>
    </submittedName>
</protein>
<dbReference type="STRING" id="441209.GCA_001870665_02292"/>
<evidence type="ECO:0000256" key="1">
    <source>
        <dbReference type="ARBA" id="ARBA00022729"/>
    </source>
</evidence>